<dbReference type="SUPFAM" id="SSF49313">
    <property type="entry name" value="Cadherin-like"/>
    <property type="match status" value="1"/>
</dbReference>
<evidence type="ECO:0000256" key="1">
    <source>
        <dbReference type="ARBA" id="ARBA00008834"/>
    </source>
</evidence>
<keyword evidence="4 5" id="KW-0326">Glycosidase</keyword>
<reference evidence="9 10" key="1">
    <citation type="submission" date="2024-03" db="EMBL/GenBank/DDBJ databases">
        <title>Human intestinal bacterial collection.</title>
        <authorList>
            <person name="Pauvert C."/>
            <person name="Hitch T.C.A."/>
            <person name="Clavel T."/>
        </authorList>
    </citation>
    <scope>NUCLEOTIDE SEQUENCE [LARGE SCALE GENOMIC DNA]</scope>
    <source>
        <strain evidence="9 10">CLA-AP-H34</strain>
    </source>
</reference>
<keyword evidence="7" id="KW-0732">Signal</keyword>
<keyword evidence="2" id="KW-0677">Repeat</keyword>
<feature type="signal peptide" evidence="7">
    <location>
        <begin position="1"/>
        <end position="32"/>
    </location>
</feature>
<dbReference type="PROSITE" id="PS00502">
    <property type="entry name" value="POLYGALACTURONASE"/>
    <property type="match status" value="1"/>
</dbReference>
<gene>
    <name evidence="9" type="ORF">WMO45_05710</name>
</gene>
<feature type="compositionally biased region" description="Polar residues" evidence="6">
    <location>
        <begin position="857"/>
        <end position="868"/>
    </location>
</feature>
<keyword evidence="3 5" id="KW-0378">Hydrolase</keyword>
<feature type="region of interest" description="Disordered" evidence="6">
    <location>
        <begin position="847"/>
        <end position="868"/>
    </location>
</feature>
<dbReference type="PANTHER" id="PTHR31339:SF9">
    <property type="entry name" value="PLASMIN AND FIBRONECTIN-BINDING PROTEIN A"/>
    <property type="match status" value="1"/>
</dbReference>
<evidence type="ECO:0000259" key="8">
    <source>
        <dbReference type="PROSITE" id="PS51272"/>
    </source>
</evidence>
<dbReference type="InterPro" id="IPR006626">
    <property type="entry name" value="PbH1"/>
</dbReference>
<dbReference type="Gene3D" id="2.160.20.10">
    <property type="entry name" value="Single-stranded right-handed beta-helix, Pectin lyase-like"/>
    <property type="match status" value="3"/>
</dbReference>
<feature type="chain" id="PRO_5047457863" evidence="7">
    <location>
        <begin position="33"/>
        <end position="1767"/>
    </location>
</feature>
<evidence type="ECO:0000313" key="10">
    <source>
        <dbReference type="Proteomes" id="UP001440599"/>
    </source>
</evidence>
<feature type="region of interest" description="Disordered" evidence="6">
    <location>
        <begin position="1555"/>
        <end position="1580"/>
    </location>
</feature>
<dbReference type="SUPFAM" id="SSF51126">
    <property type="entry name" value="Pectin lyase-like"/>
    <property type="match status" value="3"/>
</dbReference>
<evidence type="ECO:0000256" key="3">
    <source>
        <dbReference type="ARBA" id="ARBA00022801"/>
    </source>
</evidence>
<dbReference type="PROSITE" id="PS51272">
    <property type="entry name" value="SLH"/>
    <property type="match status" value="3"/>
</dbReference>
<evidence type="ECO:0000256" key="6">
    <source>
        <dbReference type="SAM" id="MobiDB-lite"/>
    </source>
</evidence>
<dbReference type="Pfam" id="PF00295">
    <property type="entry name" value="Glyco_hydro_28"/>
    <property type="match status" value="1"/>
</dbReference>
<evidence type="ECO:0000256" key="4">
    <source>
        <dbReference type="ARBA" id="ARBA00023295"/>
    </source>
</evidence>
<dbReference type="InterPro" id="IPR051801">
    <property type="entry name" value="GH28_Enzymes"/>
</dbReference>
<organism evidence="9 10">
    <name type="scientific">Flavonifractor hominis</name>
    <dbReference type="NCBI Taxonomy" id="3133178"/>
    <lineage>
        <taxon>Bacteria</taxon>
        <taxon>Bacillati</taxon>
        <taxon>Bacillota</taxon>
        <taxon>Clostridia</taxon>
        <taxon>Eubacteriales</taxon>
        <taxon>Oscillospiraceae</taxon>
        <taxon>Flavonifractor</taxon>
    </lineage>
</organism>
<dbReference type="InterPro" id="IPR012334">
    <property type="entry name" value="Pectin_lyas_fold"/>
</dbReference>
<feature type="domain" description="SLH" evidence="8">
    <location>
        <begin position="1583"/>
        <end position="1642"/>
    </location>
</feature>
<dbReference type="EMBL" id="JBBMFT010000002">
    <property type="protein sequence ID" value="MEQ2456013.1"/>
    <property type="molecule type" value="Genomic_DNA"/>
</dbReference>
<feature type="compositionally biased region" description="Low complexity" evidence="6">
    <location>
        <begin position="1558"/>
        <end position="1575"/>
    </location>
</feature>
<dbReference type="RefSeq" id="WP_349139596.1">
    <property type="nucleotide sequence ID" value="NZ_JBBMFT010000002.1"/>
</dbReference>
<dbReference type="InterPro" id="IPR011050">
    <property type="entry name" value="Pectin_lyase_fold/virulence"/>
</dbReference>
<name>A0ABV1EN58_9FIRM</name>
<dbReference type="SMART" id="SM00710">
    <property type="entry name" value="PbH1"/>
    <property type="match status" value="11"/>
</dbReference>
<protein>
    <submittedName>
        <fullName evidence="9">Glycosyl hydrolase family 28 protein</fullName>
    </submittedName>
</protein>
<dbReference type="PANTHER" id="PTHR31339">
    <property type="entry name" value="PECTIN LYASE-RELATED"/>
    <property type="match status" value="1"/>
</dbReference>
<accession>A0ABV1EN58</accession>
<dbReference type="InterPro" id="IPR000743">
    <property type="entry name" value="Glyco_hydro_28"/>
</dbReference>
<dbReference type="InterPro" id="IPR013783">
    <property type="entry name" value="Ig-like_fold"/>
</dbReference>
<dbReference type="InterPro" id="IPR001119">
    <property type="entry name" value="SLH_dom"/>
</dbReference>
<feature type="domain" description="SLH" evidence="8">
    <location>
        <begin position="1709"/>
        <end position="1767"/>
    </location>
</feature>
<comment type="similarity">
    <text evidence="1 5">Belongs to the glycosyl hydrolase 28 family.</text>
</comment>
<sequence>MKHSCNAALKRLLSGVLAASMLCSLTVTGAFAAEPSQSGVELTYTVAEGLDFDDTSVFSGSEDAWTYADSIVEHVDSAVDEMRDIFAQRTVTITDEPYNAEPHERFALVEGTYKKSAEDTEAEIALAAKNTKAIYQAIKDVSEAGGGTVVVPAVDGQVFYTSAIHLEDNVNLHIEEGATLAFTTDYASYQGDLMKEVYGDGVDDQGLTLTRFESVELMNFSPFIYAYGKENIAITGKGTLDGQASTGDGSHPETMTWHEWKSSRNWTTDSGTTKIEAQNAPRTKLFAQGQTNVPVAERQYGISESQDTPWSGADDGFLRPNFIQPYNCQNVLIEGVNVVNSPMWEINPVLCDTVMVQDVYVESHMHNNDGCDPEASSNVVIQNNRFDVGDDCIAIKSGRNGDGLRIGRASFNIVIQDNTFVDGHGGVTIGSEITSGVKNIFSRNNEMDSDQLQAAYRFKTNYIRGGVIENIYYKNDTVKMVESGKPVILVDLNYDVSKEVQMMEAMMEDFPGSSYAAYIPQFKHVLFEGMSVNAAGEEGKGGKYALQLNGFPISGIADSAIVSDDLEDCYISDFTIKDSTFVGSQQGFSMNYVDGLTLDNVTMKDTANKDSVTNCKNLTFTNCDFSDSAVERSTFAGVENAILTGTTFKGETPSEPETPSEGHIDLSGLTEYNGVKLATGATVTKESLLKEDYKVNIEDFGAVALEDRASGDTDTHAVENTKAINDAIKDAAAHEGGGTVVFPAGTFRCYTIELQSNVNLYLEKDCVVQAAKTTMYGRDGSVTSPAEDFNADGTPGNYLQPEVNIYAGLQDGGHTYFANSLIYAADKENIMIYGEGRLDGSQLNDEGTLDQVLQGGDPSNPSDRTGQTGTWYGNKGIALVRCENVVLADFDILNGGHFAIITEGGRNYLIDGMVIDTNRDALDVDCTQDVTIINSHFNSLTDDAIVFKASYGAGVFQPVQNCLVKDCVVSGYDAGSVLAGTYTTDKQVATDRCGPTARIKFGTESTCGYNTVTIDGVQFDRSRGFCLEAVDGSPIHDILMVNAEMDTVSSSPIFIRIGNRGRYPVTGNSTDTALSQPNNVRITNNGWIIPQNTEGSEYTWTEYPIQRYFPAYNTSNKVTMPNGVTVSTVDPTDPVKQNTNNFYEEDGKYYAYKWDEATKTYVVDKSTEINPNNNGVDERDYYGDAVGYSDLAEAYNIYVGNVKITNVDPRYPITLAGLVDSKIQNVTFENIDVTYRGGMRMADAVEQQQLDTDWEYTQYMTAPTTQSLPWLVNTFFTKNAALLPRVVWDADTNSWVDDPYNVPEMPEQYPEPSNFGILPAYGLYARHVDGLKLINVTFSYEVADERHGVVLDDCQNVDFVDFSAETEEGVAPVALVTNNYKRHTAMEYVPNEPYFTTTCSSITGLDSADILRHTVNAPEPSTPKDNLYGYDTIATADNGYTYSDPVWTYNGKDFDLPVTVHRPFFEPVEDQNVKAGETLTLTVVARNPAAETEGVRDQAASDATLTYSVQNLPDGASFNASTHTLTWTPTKAGTYEVTFVADDGVLPVSTTATITVTGSSDSGSDGSDSGSDGSSTTNPPVVIVRPAFNDIANQWYTDAANYVGRNGIMSGVGGGRFDPDGFSSRAMVAQVIYNMEGSPATAGVSGFTDVLAGQWYTDAVTWNVSAKIVNGYGNGLFGTNDNVTREQLVVLLYRYAQYKGYGTSASGSLAAFVDSASVSDWATQAMSWAVANGIINGKDGARLDPQGTATRAEMAKILMVFCQKIAQ</sequence>
<feature type="domain" description="SLH" evidence="8">
    <location>
        <begin position="1643"/>
        <end position="1706"/>
    </location>
</feature>
<dbReference type="Gene3D" id="2.60.40.10">
    <property type="entry name" value="Immunoglobulins"/>
    <property type="match status" value="1"/>
</dbReference>
<evidence type="ECO:0000256" key="7">
    <source>
        <dbReference type="SAM" id="SignalP"/>
    </source>
</evidence>
<dbReference type="GO" id="GO:0016787">
    <property type="term" value="F:hydrolase activity"/>
    <property type="evidence" value="ECO:0007669"/>
    <property type="project" value="UniProtKB-KW"/>
</dbReference>
<dbReference type="InterPro" id="IPR015919">
    <property type="entry name" value="Cadherin-like_sf"/>
</dbReference>
<proteinExistence type="inferred from homology"/>
<evidence type="ECO:0000313" key="9">
    <source>
        <dbReference type="EMBL" id="MEQ2456013.1"/>
    </source>
</evidence>
<keyword evidence="10" id="KW-1185">Reference proteome</keyword>
<dbReference type="Proteomes" id="UP001440599">
    <property type="component" value="Unassembled WGS sequence"/>
</dbReference>
<dbReference type="Pfam" id="PF00395">
    <property type="entry name" value="SLH"/>
    <property type="match status" value="3"/>
</dbReference>
<dbReference type="Pfam" id="PF05345">
    <property type="entry name" value="He_PIG"/>
    <property type="match status" value="1"/>
</dbReference>
<comment type="caution">
    <text evidence="9">The sequence shown here is derived from an EMBL/GenBank/DDBJ whole genome shotgun (WGS) entry which is preliminary data.</text>
</comment>
<evidence type="ECO:0000256" key="5">
    <source>
        <dbReference type="RuleBase" id="RU361169"/>
    </source>
</evidence>
<evidence type="ECO:0000256" key="2">
    <source>
        <dbReference type="ARBA" id="ARBA00022737"/>
    </source>
</evidence>